<dbReference type="AlphaFoldDB" id="A0A521DXR6"/>
<keyword evidence="3" id="KW-1185">Reference proteome</keyword>
<organism evidence="2 3">
    <name type="scientific">Balnearium lithotrophicum</name>
    <dbReference type="NCBI Taxonomy" id="223788"/>
    <lineage>
        <taxon>Bacteria</taxon>
        <taxon>Pseudomonadati</taxon>
        <taxon>Aquificota</taxon>
        <taxon>Aquificia</taxon>
        <taxon>Desulfurobacteriales</taxon>
        <taxon>Desulfurobacteriaceae</taxon>
        <taxon>Balnearium</taxon>
    </lineage>
</organism>
<dbReference type="Proteomes" id="UP000317315">
    <property type="component" value="Unassembled WGS sequence"/>
</dbReference>
<dbReference type="PANTHER" id="PTHR31033">
    <property type="entry name" value="PROTEIN, PUTATIVE-RELATED"/>
    <property type="match status" value="1"/>
</dbReference>
<dbReference type="PANTHER" id="PTHR31033:SF18">
    <property type="entry name" value="OS06G0115800 PROTEIN"/>
    <property type="match status" value="1"/>
</dbReference>
<feature type="transmembrane region" description="Helical" evidence="1">
    <location>
        <begin position="6"/>
        <end position="25"/>
    </location>
</feature>
<gene>
    <name evidence="2" type="ORF">SAMN06269117_1284</name>
</gene>
<protein>
    <submittedName>
        <fullName evidence="2">Uncharacterized protein</fullName>
    </submittedName>
</protein>
<proteinExistence type="predicted"/>
<sequence>METVILVTLITFFLNLPFGWLREGVRKFSAMWFLYVHFPIPFIIAMRIGLGVPWKFAPLLILVAILGQAVGARMRRTGAFNLEE</sequence>
<evidence type="ECO:0000256" key="1">
    <source>
        <dbReference type="SAM" id="Phobius"/>
    </source>
</evidence>
<evidence type="ECO:0000313" key="3">
    <source>
        <dbReference type="Proteomes" id="UP000317315"/>
    </source>
</evidence>
<dbReference type="RefSeq" id="WP_142936155.1">
    <property type="nucleotide sequence ID" value="NZ_FXTM01000028.1"/>
</dbReference>
<dbReference type="EMBL" id="FXTM01000028">
    <property type="protein sequence ID" value="SMO76507.1"/>
    <property type="molecule type" value="Genomic_DNA"/>
</dbReference>
<evidence type="ECO:0000313" key="2">
    <source>
        <dbReference type="EMBL" id="SMO76507.1"/>
    </source>
</evidence>
<feature type="transmembrane region" description="Helical" evidence="1">
    <location>
        <begin position="56"/>
        <end position="74"/>
    </location>
</feature>
<dbReference type="OrthoDB" id="5397176at2"/>
<keyword evidence="1" id="KW-0812">Transmembrane</keyword>
<accession>A0A521DXR6</accession>
<name>A0A521DXR6_9BACT</name>
<keyword evidence="1" id="KW-1133">Transmembrane helix</keyword>
<feature type="transmembrane region" description="Helical" evidence="1">
    <location>
        <begin position="32"/>
        <end position="50"/>
    </location>
</feature>
<reference evidence="2 3" key="1">
    <citation type="submission" date="2017-05" db="EMBL/GenBank/DDBJ databases">
        <authorList>
            <person name="Varghese N."/>
            <person name="Submissions S."/>
        </authorList>
    </citation>
    <scope>NUCLEOTIDE SEQUENCE [LARGE SCALE GENOMIC DNA]</scope>
    <source>
        <strain evidence="2 3">DSM 16304</strain>
    </source>
</reference>
<keyword evidence="1" id="KW-0472">Membrane</keyword>